<evidence type="ECO:0000259" key="1">
    <source>
        <dbReference type="Pfam" id="PF12680"/>
    </source>
</evidence>
<comment type="caution">
    <text evidence="2">The sequence shown here is derived from an EMBL/GenBank/DDBJ whole genome shotgun (WGS) entry which is preliminary data.</text>
</comment>
<dbReference type="Proteomes" id="UP000249016">
    <property type="component" value="Unassembled WGS sequence"/>
</dbReference>
<evidence type="ECO:0000313" key="2">
    <source>
        <dbReference type="EMBL" id="RAI74121.1"/>
    </source>
</evidence>
<feature type="domain" description="SnoaL-like" evidence="1">
    <location>
        <begin position="13"/>
        <end position="113"/>
    </location>
</feature>
<proteinExistence type="predicted"/>
<gene>
    <name evidence="2" type="ORF">HMF3257_06775</name>
</gene>
<dbReference type="RefSeq" id="WP_111340993.1">
    <property type="nucleotide sequence ID" value="NZ_QLII01000001.1"/>
</dbReference>
<accession>A0A327NFM7</accession>
<dbReference type="Gene3D" id="3.10.450.50">
    <property type="match status" value="1"/>
</dbReference>
<dbReference type="EMBL" id="QLII01000001">
    <property type="protein sequence ID" value="RAI74121.1"/>
    <property type="molecule type" value="Genomic_DNA"/>
</dbReference>
<dbReference type="SUPFAM" id="SSF54427">
    <property type="entry name" value="NTF2-like"/>
    <property type="match status" value="1"/>
</dbReference>
<name>A0A327NFM7_9BACT</name>
<dbReference type="OrthoDB" id="1353852at2"/>
<keyword evidence="3" id="KW-1185">Reference proteome</keyword>
<dbReference type="InterPro" id="IPR037401">
    <property type="entry name" value="SnoaL-like"/>
</dbReference>
<evidence type="ECO:0000313" key="3">
    <source>
        <dbReference type="Proteomes" id="UP000249016"/>
    </source>
</evidence>
<organism evidence="2 3">
    <name type="scientific">Spirosoma telluris</name>
    <dbReference type="NCBI Taxonomy" id="2183553"/>
    <lineage>
        <taxon>Bacteria</taxon>
        <taxon>Pseudomonadati</taxon>
        <taxon>Bacteroidota</taxon>
        <taxon>Cytophagia</taxon>
        <taxon>Cytophagales</taxon>
        <taxon>Cytophagaceae</taxon>
        <taxon>Spirosoma</taxon>
    </lineage>
</organism>
<reference evidence="2 3" key="1">
    <citation type="submission" date="2018-06" db="EMBL/GenBank/DDBJ databases">
        <title>Spirosoma sp. HMF3257 Genome sequencing and assembly.</title>
        <authorList>
            <person name="Kang H."/>
            <person name="Cha I."/>
            <person name="Kim H."/>
            <person name="Kang J."/>
            <person name="Joh K."/>
        </authorList>
    </citation>
    <scope>NUCLEOTIDE SEQUENCE [LARGE SCALE GENOMIC DNA]</scope>
    <source>
        <strain evidence="2 3">HMF3257</strain>
    </source>
</reference>
<dbReference type="InterPro" id="IPR032710">
    <property type="entry name" value="NTF2-like_dom_sf"/>
</dbReference>
<dbReference type="AlphaFoldDB" id="A0A327NFM7"/>
<keyword evidence="2" id="KW-0413">Isomerase</keyword>
<dbReference type="Pfam" id="PF12680">
    <property type="entry name" value="SnoaL_2"/>
    <property type="match status" value="1"/>
</dbReference>
<protein>
    <submittedName>
        <fullName evidence="2">Ketosteroid isomerase</fullName>
    </submittedName>
</protein>
<dbReference type="GO" id="GO:0016853">
    <property type="term" value="F:isomerase activity"/>
    <property type="evidence" value="ECO:0007669"/>
    <property type="project" value="UniProtKB-KW"/>
</dbReference>
<sequence>MAQFDHRILIVTVYAAFNARAIDEVLANMHPDVDWPNGWEGGRVIGHEAVRDYWTRQWEVLNPRVEPLGCETDAAGFIVVDVHQVVKDLSGNTLNDGMIQHIYQLEDGLIKRMVIRNG</sequence>